<proteinExistence type="predicted"/>
<reference evidence="2" key="1">
    <citation type="submission" date="2020-10" db="EMBL/GenBank/DDBJ databases">
        <title>High-Quality Genome Resource of Clonostachys rosea strain S41 by Oxford Nanopore Long-Read Sequencing.</title>
        <authorList>
            <person name="Wang H."/>
        </authorList>
    </citation>
    <scope>NUCLEOTIDE SEQUENCE</scope>
    <source>
        <strain evidence="2">S41</strain>
    </source>
</reference>
<keyword evidence="1" id="KW-0732">Signal</keyword>
<evidence type="ECO:0000313" key="3">
    <source>
        <dbReference type="Proteomes" id="UP000616885"/>
    </source>
</evidence>
<organism evidence="2 3">
    <name type="scientific">Bionectria ochroleuca</name>
    <name type="common">Gliocladium roseum</name>
    <dbReference type="NCBI Taxonomy" id="29856"/>
    <lineage>
        <taxon>Eukaryota</taxon>
        <taxon>Fungi</taxon>
        <taxon>Dikarya</taxon>
        <taxon>Ascomycota</taxon>
        <taxon>Pezizomycotina</taxon>
        <taxon>Sordariomycetes</taxon>
        <taxon>Hypocreomycetidae</taxon>
        <taxon>Hypocreales</taxon>
        <taxon>Bionectriaceae</taxon>
        <taxon>Clonostachys</taxon>
    </lineage>
</organism>
<dbReference type="AlphaFoldDB" id="A0A8H7NCV1"/>
<comment type="caution">
    <text evidence="2">The sequence shown here is derived from an EMBL/GenBank/DDBJ whole genome shotgun (WGS) entry which is preliminary data.</text>
</comment>
<evidence type="ECO:0000313" key="2">
    <source>
        <dbReference type="EMBL" id="KAF9753472.1"/>
    </source>
</evidence>
<sequence length="419" mass="41933">MKVNAASIALACFAGNVIAAPTVGSSAIQNVQSVHVPSVPAVNAGSLSKRNEDLVAQLKEALQATSVVSRDTSLADPAGLTNVLSNLLNKILDVLSKVLGECAGDTSLNLREVSQVSDLRQILNNLEIVKRDVTDLTDTSVAPGLDLQQIVQRVINILKALLGSCNSAGTSTATNALGGLTSQLQSIPNISLGPNPLLNIHPDALNSLTGAIGTIGTTRNPLGQGSAPDLLGLDGILSSTGLGSLGLLGGSSAGSLGNTLGSLTGGSALTSRLGGGNLGSILSLGLGGPLGSLGGGLLGGGFLNPTGLLGFLLKRDIETDGMAAAQPPTLVDALHSVAGYAGSGGPVGNLVDKLISFLGFGPKQDDAEARRSETDSLIPTEELVENGSLSAVGLLAVLAEIAQNGDLSKLDAMDKLATQ</sequence>
<evidence type="ECO:0000256" key="1">
    <source>
        <dbReference type="SAM" id="SignalP"/>
    </source>
</evidence>
<feature type="signal peptide" evidence="1">
    <location>
        <begin position="1"/>
        <end position="19"/>
    </location>
</feature>
<name>A0A8H7NCV1_BIOOC</name>
<dbReference type="Proteomes" id="UP000616885">
    <property type="component" value="Unassembled WGS sequence"/>
</dbReference>
<gene>
    <name evidence="2" type="ORF">IM811_012230</name>
</gene>
<protein>
    <submittedName>
        <fullName evidence="2">Uncharacterized protein</fullName>
    </submittedName>
</protein>
<feature type="chain" id="PRO_5034068995" evidence="1">
    <location>
        <begin position="20"/>
        <end position="419"/>
    </location>
</feature>
<accession>A0A8H7NCV1</accession>
<dbReference type="EMBL" id="JADCTT010000004">
    <property type="protein sequence ID" value="KAF9753472.1"/>
    <property type="molecule type" value="Genomic_DNA"/>
</dbReference>